<gene>
    <name evidence="2" type="primary">Acey_s0364.g3558</name>
    <name evidence="2" type="synonym">Acey-B0198.2</name>
    <name evidence="2" type="ORF">Y032_0364g3558</name>
</gene>
<feature type="transmembrane region" description="Helical" evidence="1">
    <location>
        <begin position="42"/>
        <end position="65"/>
    </location>
</feature>
<keyword evidence="3" id="KW-1185">Reference proteome</keyword>
<sequence length="93" mass="10308">MRNEHKQCSLQAIIVRVRCKCADPALHYPHTSSESRISADAVFNYGFVSFGLIATGLLFTIFAIFQKESQIGKVWLAGPTTMVVGLVLCGKYR</sequence>
<feature type="transmembrane region" description="Helical" evidence="1">
    <location>
        <begin position="71"/>
        <end position="90"/>
    </location>
</feature>
<dbReference type="EMBL" id="JARK01001700">
    <property type="protein sequence ID" value="EYB82222.1"/>
    <property type="molecule type" value="Genomic_DNA"/>
</dbReference>
<dbReference type="Proteomes" id="UP000024635">
    <property type="component" value="Unassembled WGS sequence"/>
</dbReference>
<keyword evidence="1" id="KW-0812">Transmembrane</keyword>
<proteinExistence type="predicted"/>
<protein>
    <submittedName>
        <fullName evidence="2">Uncharacterized protein</fullName>
    </submittedName>
</protein>
<keyword evidence="1" id="KW-0472">Membrane</keyword>
<evidence type="ECO:0000313" key="3">
    <source>
        <dbReference type="Proteomes" id="UP000024635"/>
    </source>
</evidence>
<evidence type="ECO:0000256" key="1">
    <source>
        <dbReference type="SAM" id="Phobius"/>
    </source>
</evidence>
<reference evidence="3" key="1">
    <citation type="journal article" date="2015" name="Nat. Genet.">
        <title>The genome and transcriptome of the zoonotic hookworm Ancylostoma ceylanicum identify infection-specific gene families.</title>
        <authorList>
            <person name="Schwarz E.M."/>
            <person name="Hu Y."/>
            <person name="Antoshechkin I."/>
            <person name="Miller M.M."/>
            <person name="Sternberg P.W."/>
            <person name="Aroian R.V."/>
        </authorList>
    </citation>
    <scope>NUCLEOTIDE SEQUENCE</scope>
    <source>
        <strain evidence="3">HY135</strain>
    </source>
</reference>
<keyword evidence="1" id="KW-1133">Transmembrane helix</keyword>
<evidence type="ECO:0000313" key="2">
    <source>
        <dbReference type="EMBL" id="EYB82222.1"/>
    </source>
</evidence>
<dbReference type="AlphaFoldDB" id="A0A016RVT8"/>
<organism evidence="2 3">
    <name type="scientific">Ancylostoma ceylanicum</name>
    <dbReference type="NCBI Taxonomy" id="53326"/>
    <lineage>
        <taxon>Eukaryota</taxon>
        <taxon>Metazoa</taxon>
        <taxon>Ecdysozoa</taxon>
        <taxon>Nematoda</taxon>
        <taxon>Chromadorea</taxon>
        <taxon>Rhabditida</taxon>
        <taxon>Rhabditina</taxon>
        <taxon>Rhabditomorpha</taxon>
        <taxon>Strongyloidea</taxon>
        <taxon>Ancylostomatidae</taxon>
        <taxon>Ancylostomatinae</taxon>
        <taxon>Ancylostoma</taxon>
    </lineage>
</organism>
<name>A0A016RVT8_9BILA</name>
<accession>A0A016RVT8</accession>
<comment type="caution">
    <text evidence="2">The sequence shown here is derived from an EMBL/GenBank/DDBJ whole genome shotgun (WGS) entry which is preliminary data.</text>
</comment>